<proteinExistence type="predicted"/>
<organism evidence="1 2">
    <name type="scientific">Yoonia sediminilitoris</name>
    <dbReference type="NCBI Taxonomy" id="1286148"/>
    <lineage>
        <taxon>Bacteria</taxon>
        <taxon>Pseudomonadati</taxon>
        <taxon>Pseudomonadota</taxon>
        <taxon>Alphaproteobacteria</taxon>
        <taxon>Rhodobacterales</taxon>
        <taxon>Paracoccaceae</taxon>
        <taxon>Yoonia</taxon>
    </lineage>
</organism>
<protein>
    <submittedName>
        <fullName evidence="1">Uncharacterized protein</fullName>
    </submittedName>
</protein>
<name>A0A2T6K872_9RHOB</name>
<sequence length="50" mass="5521">MFRLLRLIIFSLCAFVAGIFYERSHAGDRCTAGGGLWIDKICVGVDLSND</sequence>
<dbReference type="EMBL" id="QBUD01000016">
    <property type="protein sequence ID" value="PUB10884.1"/>
    <property type="molecule type" value="Genomic_DNA"/>
</dbReference>
<accession>A0A2T6K872</accession>
<dbReference type="AlphaFoldDB" id="A0A2T6K872"/>
<comment type="caution">
    <text evidence="1">The sequence shown here is derived from an EMBL/GenBank/DDBJ whole genome shotgun (WGS) entry which is preliminary data.</text>
</comment>
<evidence type="ECO:0000313" key="1">
    <source>
        <dbReference type="EMBL" id="PUB10884.1"/>
    </source>
</evidence>
<keyword evidence="2" id="KW-1185">Reference proteome</keyword>
<dbReference type="Proteomes" id="UP000244523">
    <property type="component" value="Unassembled WGS sequence"/>
</dbReference>
<reference evidence="1 2" key="1">
    <citation type="submission" date="2018-04" db="EMBL/GenBank/DDBJ databases">
        <title>Genomic Encyclopedia of Archaeal and Bacterial Type Strains, Phase II (KMG-II): from individual species to whole genera.</title>
        <authorList>
            <person name="Goeker M."/>
        </authorList>
    </citation>
    <scope>NUCLEOTIDE SEQUENCE [LARGE SCALE GENOMIC DNA]</scope>
    <source>
        <strain evidence="1 2">DSM 29955</strain>
    </source>
</reference>
<evidence type="ECO:0000313" key="2">
    <source>
        <dbReference type="Proteomes" id="UP000244523"/>
    </source>
</evidence>
<gene>
    <name evidence="1" type="ORF">C8N45_11657</name>
</gene>